<organism evidence="1 2">
    <name type="scientific">Klebsiella aerogenes</name>
    <name type="common">Enterobacter aerogenes</name>
    <dbReference type="NCBI Taxonomy" id="548"/>
    <lineage>
        <taxon>Bacteria</taxon>
        <taxon>Pseudomonadati</taxon>
        <taxon>Pseudomonadota</taxon>
        <taxon>Gammaproteobacteria</taxon>
        <taxon>Enterobacterales</taxon>
        <taxon>Enterobacteriaceae</taxon>
        <taxon>Klebsiella/Raoultella group</taxon>
        <taxon>Klebsiella</taxon>
    </lineage>
</organism>
<evidence type="ECO:0000313" key="2">
    <source>
        <dbReference type="Proteomes" id="UP001279012"/>
    </source>
</evidence>
<feature type="non-terminal residue" evidence="1">
    <location>
        <position position="69"/>
    </location>
</feature>
<proteinExistence type="predicted"/>
<comment type="caution">
    <text evidence="1">The sequence shown here is derived from an EMBL/GenBank/DDBJ whole genome shotgun (WGS) entry which is preliminary data.</text>
</comment>
<reference evidence="1" key="1">
    <citation type="submission" date="2023-11" db="EMBL/GenBank/DDBJ databases">
        <title>Detection of rare carbapenemases in Enterobacterales - comparison of two colorimetric and two CIM-based carbapenemase assays.</title>
        <authorList>
            <person name="Schaffarczyk L."/>
            <person name="Noster J."/>
            <person name="Stelzer Y."/>
            <person name="Sattler J."/>
            <person name="Gatermann S."/>
            <person name="Hamprecht A."/>
        </authorList>
    </citation>
    <scope>NUCLEOTIDE SEQUENCE</scope>
    <source>
        <strain evidence="1">CIM-Cont-037</strain>
    </source>
</reference>
<dbReference type="EMBL" id="JAWZZT010000964">
    <property type="protein sequence ID" value="MDX7018476.1"/>
    <property type="molecule type" value="Genomic_DNA"/>
</dbReference>
<accession>A0AAW9EBJ4</accession>
<dbReference type="Proteomes" id="UP001279012">
    <property type="component" value="Unassembled WGS sequence"/>
</dbReference>
<name>A0AAW9EBJ4_KLEAE</name>
<dbReference type="AlphaFoldDB" id="A0AAW9EBJ4"/>
<gene>
    <name evidence="1" type="ORF">SJ059_29060</name>
</gene>
<protein>
    <submittedName>
        <fullName evidence="1">Uncharacterized protein</fullName>
    </submittedName>
</protein>
<sequence>QDRDKNIIAGRQILDNELAPLDINMKEAEKLLIARYNVHSLDEVLAGIGVGDIRINQLVNFLQSKLNKA</sequence>
<feature type="non-terminal residue" evidence="1">
    <location>
        <position position="1"/>
    </location>
</feature>
<evidence type="ECO:0000313" key="1">
    <source>
        <dbReference type="EMBL" id="MDX7018476.1"/>
    </source>
</evidence>